<keyword evidence="2" id="KW-0732">Signal</keyword>
<keyword evidence="4" id="KW-1185">Reference proteome</keyword>
<sequence length="366" mass="41857">MNASLRLILFMAITDCVHAVANPQVFNFFIALPYTIYLTSQWAPAQLDLDPYYVMISTTPFVVQLKVNLTLTIAIAVERNLMSTFWGKCISSFVYSLQQFPFCHFKGRHICTLSRLLNRKRSSQSSSKLNLFRNNFLIQALFTPMLYYKMSAAKYAVCSVLLGVSIGTCDLILLFFLSPVRRNPGCSAFGCFISYAFRRYWGMSNMVIKRTSFSIRREDTLDLDHEFHGNFLDFDDYCETAFYQKTAAIKNVFEQENQQIQTGKTKQSLFYTNFVPFIREIILGVSLFFVTIPSAIVGLVDMFDIPIFQIVGPFYIIGRLCAGSSNSIAYLLLNREMRELVKNLRRDGSFKRTATAMSTSKNHSNS</sequence>
<feature type="signal peptide" evidence="2">
    <location>
        <begin position="1"/>
        <end position="19"/>
    </location>
</feature>
<protein>
    <recommendedName>
        <fullName evidence="5">G protein-coupled receptor</fullName>
    </recommendedName>
</protein>
<name>A0A3P7J6J1_STRVU</name>
<dbReference type="AlphaFoldDB" id="A0A3P7J6J1"/>
<dbReference type="EMBL" id="UYYB01095381">
    <property type="protein sequence ID" value="VDM75479.1"/>
    <property type="molecule type" value="Genomic_DNA"/>
</dbReference>
<dbReference type="Proteomes" id="UP000270094">
    <property type="component" value="Unassembled WGS sequence"/>
</dbReference>
<proteinExistence type="predicted"/>
<evidence type="ECO:0000313" key="3">
    <source>
        <dbReference type="EMBL" id="VDM75479.1"/>
    </source>
</evidence>
<reference evidence="3 4" key="1">
    <citation type="submission" date="2018-11" db="EMBL/GenBank/DDBJ databases">
        <authorList>
            <consortium name="Pathogen Informatics"/>
        </authorList>
    </citation>
    <scope>NUCLEOTIDE SEQUENCE [LARGE SCALE GENOMIC DNA]</scope>
</reference>
<evidence type="ECO:0000256" key="1">
    <source>
        <dbReference type="SAM" id="Phobius"/>
    </source>
</evidence>
<evidence type="ECO:0000313" key="4">
    <source>
        <dbReference type="Proteomes" id="UP000270094"/>
    </source>
</evidence>
<organism evidence="3 4">
    <name type="scientific">Strongylus vulgaris</name>
    <name type="common">Blood worm</name>
    <dbReference type="NCBI Taxonomy" id="40348"/>
    <lineage>
        <taxon>Eukaryota</taxon>
        <taxon>Metazoa</taxon>
        <taxon>Ecdysozoa</taxon>
        <taxon>Nematoda</taxon>
        <taxon>Chromadorea</taxon>
        <taxon>Rhabditida</taxon>
        <taxon>Rhabditina</taxon>
        <taxon>Rhabditomorpha</taxon>
        <taxon>Strongyloidea</taxon>
        <taxon>Strongylidae</taxon>
        <taxon>Strongylus</taxon>
    </lineage>
</organism>
<feature type="transmembrane region" description="Helical" evidence="1">
    <location>
        <begin position="153"/>
        <end position="177"/>
    </location>
</feature>
<feature type="chain" id="PRO_5018315951" description="G protein-coupled receptor" evidence="2">
    <location>
        <begin position="20"/>
        <end position="366"/>
    </location>
</feature>
<dbReference type="PANTHER" id="PTHR46955">
    <property type="entry name" value="PROTEIN CBG01349-RELATED"/>
    <property type="match status" value="1"/>
</dbReference>
<keyword evidence="1" id="KW-0812">Transmembrane</keyword>
<dbReference type="InterPro" id="IPR052322">
    <property type="entry name" value="Mito_rRNA_Mtase_NSUN4"/>
</dbReference>
<dbReference type="OrthoDB" id="5794962at2759"/>
<feature type="transmembrane region" description="Helical" evidence="1">
    <location>
        <begin position="312"/>
        <end position="333"/>
    </location>
</feature>
<evidence type="ECO:0008006" key="5">
    <source>
        <dbReference type="Google" id="ProtNLM"/>
    </source>
</evidence>
<keyword evidence="1" id="KW-1133">Transmembrane helix</keyword>
<gene>
    <name evidence="3" type="ORF">SVUK_LOCUS10477</name>
</gene>
<feature type="transmembrane region" description="Helical" evidence="1">
    <location>
        <begin position="281"/>
        <end position="300"/>
    </location>
</feature>
<evidence type="ECO:0000256" key="2">
    <source>
        <dbReference type="SAM" id="SignalP"/>
    </source>
</evidence>
<keyword evidence="1" id="KW-0472">Membrane</keyword>
<dbReference type="PANTHER" id="PTHR46955:SF3">
    <property type="entry name" value="G_PROTEIN_RECEP_F1_2 DOMAIN-CONTAINING PROTEIN"/>
    <property type="match status" value="1"/>
</dbReference>
<accession>A0A3P7J6J1</accession>